<dbReference type="PANTHER" id="PTHR30250:SF11">
    <property type="entry name" value="O-ANTIGEN TRANSPORTER-RELATED"/>
    <property type="match status" value="1"/>
</dbReference>
<evidence type="ECO:0000256" key="3">
    <source>
        <dbReference type="ARBA" id="ARBA00022692"/>
    </source>
</evidence>
<dbReference type="InterPro" id="IPR050833">
    <property type="entry name" value="Poly_Biosynth_Transport"/>
</dbReference>
<feature type="transmembrane region" description="Helical" evidence="6">
    <location>
        <begin position="47"/>
        <end position="68"/>
    </location>
</feature>
<organism evidence="7 8">
    <name type="scientific">Bacteroides fragilis str. 3783N1-6</name>
    <dbReference type="NCBI Taxonomy" id="1339310"/>
    <lineage>
        <taxon>Bacteria</taxon>
        <taxon>Pseudomonadati</taxon>
        <taxon>Bacteroidota</taxon>
        <taxon>Bacteroidia</taxon>
        <taxon>Bacteroidales</taxon>
        <taxon>Bacteroidaceae</taxon>
        <taxon>Bacteroides</taxon>
    </lineage>
</organism>
<dbReference type="PANTHER" id="PTHR30250">
    <property type="entry name" value="PST FAMILY PREDICTED COLANIC ACID TRANSPORTER"/>
    <property type="match status" value="1"/>
</dbReference>
<feature type="transmembrane region" description="Helical" evidence="6">
    <location>
        <begin position="96"/>
        <end position="121"/>
    </location>
</feature>
<dbReference type="EMBL" id="JGEU01000043">
    <property type="protein sequence ID" value="EYB08415.1"/>
    <property type="molecule type" value="Genomic_DNA"/>
</dbReference>
<keyword evidence="5 6" id="KW-0472">Membrane</keyword>
<comment type="subcellular location">
    <subcellularLocation>
        <location evidence="1">Cell membrane</location>
        <topology evidence="1">Multi-pass membrane protein</topology>
    </subcellularLocation>
</comment>
<dbReference type="Proteomes" id="UP000021175">
    <property type="component" value="Unassembled WGS sequence"/>
</dbReference>
<feature type="transmembrane region" description="Helical" evidence="6">
    <location>
        <begin position="165"/>
        <end position="186"/>
    </location>
</feature>
<dbReference type="Pfam" id="PF01943">
    <property type="entry name" value="Polysacc_synt"/>
    <property type="match status" value="1"/>
</dbReference>
<feature type="transmembrane region" description="Helical" evidence="6">
    <location>
        <begin position="317"/>
        <end position="344"/>
    </location>
</feature>
<evidence type="ECO:0000256" key="2">
    <source>
        <dbReference type="ARBA" id="ARBA00022475"/>
    </source>
</evidence>
<feature type="transmembrane region" description="Helical" evidence="6">
    <location>
        <begin position="192"/>
        <end position="216"/>
    </location>
</feature>
<accession>A0AB73AGY1</accession>
<feature type="transmembrane region" description="Helical" evidence="6">
    <location>
        <begin position="413"/>
        <end position="436"/>
    </location>
</feature>
<dbReference type="InterPro" id="IPR002797">
    <property type="entry name" value="Polysacc_synth"/>
</dbReference>
<evidence type="ECO:0000313" key="7">
    <source>
        <dbReference type="EMBL" id="EYB08415.1"/>
    </source>
</evidence>
<feature type="transmembrane region" description="Helical" evidence="6">
    <location>
        <begin position="350"/>
        <end position="371"/>
    </location>
</feature>
<sequence>MKFFKNVDSLTKLTGKNIVYTFVLKGLSFIISLLYVPILLSCLDEKIYGVWLALTSVVSWLSLFDIGIGNGLKNKLTESLAVNNIEYSRKLVSTSYVYSALIFSVILVISLIINCFIKWNLLLNVEQIFNNDLTITAFLVIIAFCVRFILQIITPVLAATQNIRFNSLIEFIGQIGAFIGVILLNYLGVKSIIIFTIVVLYVPLIILFVFSIYLYSNKLKELRPCIRFSDKQHFSEIFSLGINFFIIQISAIVIFQTNSFLIANSFGPADVTKYNIVFKYYNILILLWGILMTPLWPSYTNAYILGNYKWIKKSVKYCLFMFLLTIIVAVIMAFVGPAVIEYWLGQDLNISKSLLLAMLLFALVSIWNNIFGCVVGAIGKVRLGVYSTSLSALIFFPLFYLLKSLGLAIEGAIWSMIICISLSAFLSPIQIYYFIYTKKKSLFLTKLLS</sequence>
<keyword evidence="2" id="KW-1003">Cell membrane</keyword>
<evidence type="ECO:0000256" key="1">
    <source>
        <dbReference type="ARBA" id="ARBA00004651"/>
    </source>
</evidence>
<feature type="transmembrane region" description="Helical" evidence="6">
    <location>
        <begin position="237"/>
        <end position="256"/>
    </location>
</feature>
<comment type="caution">
    <text evidence="7">The sequence shown here is derived from an EMBL/GenBank/DDBJ whole genome shotgun (WGS) entry which is preliminary data.</text>
</comment>
<keyword evidence="4 6" id="KW-1133">Transmembrane helix</keyword>
<reference evidence="7 8" key="1">
    <citation type="submission" date="2014-02" db="EMBL/GenBank/DDBJ databases">
        <authorList>
            <person name="Sears C."/>
            <person name="Carroll K."/>
            <person name="Sack B.R."/>
            <person name="Qadri F."/>
            <person name="Myers L.L."/>
            <person name="Chung G.-T."/>
            <person name="Escheverria P."/>
            <person name="Fraser C.M."/>
            <person name="Sadzewicz L."/>
            <person name="Shefchek K.A."/>
            <person name="Tallon L."/>
            <person name="Das S.P."/>
            <person name="Daugherty S."/>
            <person name="Mongodin E.F."/>
        </authorList>
    </citation>
    <scope>NUCLEOTIDE SEQUENCE [LARGE SCALE GENOMIC DNA]</scope>
    <source>
        <strain evidence="7 8">3783N1-6</strain>
    </source>
</reference>
<dbReference type="GO" id="GO:0005886">
    <property type="term" value="C:plasma membrane"/>
    <property type="evidence" value="ECO:0007669"/>
    <property type="project" value="UniProtKB-SubCell"/>
</dbReference>
<feature type="transmembrane region" description="Helical" evidence="6">
    <location>
        <begin position="133"/>
        <end position="153"/>
    </location>
</feature>
<protein>
    <submittedName>
        <fullName evidence="7">Polysaccharide biosynthesis family protein</fullName>
    </submittedName>
</protein>
<dbReference type="RefSeq" id="WP_008769898.1">
    <property type="nucleotide sequence ID" value="NZ_JGEU01000043.1"/>
</dbReference>
<feature type="transmembrane region" description="Helical" evidence="6">
    <location>
        <begin position="383"/>
        <end position="401"/>
    </location>
</feature>
<evidence type="ECO:0000256" key="4">
    <source>
        <dbReference type="ARBA" id="ARBA00022989"/>
    </source>
</evidence>
<keyword evidence="3 6" id="KW-0812">Transmembrane</keyword>
<feature type="transmembrane region" description="Helical" evidence="6">
    <location>
        <begin position="20"/>
        <end position="41"/>
    </location>
</feature>
<dbReference type="AlphaFoldDB" id="A0AB73AGY1"/>
<proteinExistence type="predicted"/>
<feature type="transmembrane region" description="Helical" evidence="6">
    <location>
        <begin position="276"/>
        <end position="296"/>
    </location>
</feature>
<evidence type="ECO:0000256" key="5">
    <source>
        <dbReference type="ARBA" id="ARBA00023136"/>
    </source>
</evidence>
<gene>
    <name evidence="7" type="ORF">M119_3645</name>
</gene>
<name>A0AB73AGY1_BACFG</name>
<evidence type="ECO:0000313" key="8">
    <source>
        <dbReference type="Proteomes" id="UP000021175"/>
    </source>
</evidence>
<evidence type="ECO:0000256" key="6">
    <source>
        <dbReference type="SAM" id="Phobius"/>
    </source>
</evidence>